<accession>A0A3M7RF89</accession>
<evidence type="ECO:0000313" key="2">
    <source>
        <dbReference type="Proteomes" id="UP000276133"/>
    </source>
</evidence>
<organism evidence="1 2">
    <name type="scientific">Brachionus plicatilis</name>
    <name type="common">Marine rotifer</name>
    <name type="synonym">Brachionus muelleri</name>
    <dbReference type="NCBI Taxonomy" id="10195"/>
    <lineage>
        <taxon>Eukaryota</taxon>
        <taxon>Metazoa</taxon>
        <taxon>Spiralia</taxon>
        <taxon>Gnathifera</taxon>
        <taxon>Rotifera</taxon>
        <taxon>Eurotatoria</taxon>
        <taxon>Monogononta</taxon>
        <taxon>Pseudotrocha</taxon>
        <taxon>Ploima</taxon>
        <taxon>Brachionidae</taxon>
        <taxon>Brachionus</taxon>
    </lineage>
</organism>
<gene>
    <name evidence="1" type="ORF">BpHYR1_002784</name>
</gene>
<proteinExistence type="predicted"/>
<comment type="caution">
    <text evidence="1">The sequence shown here is derived from an EMBL/GenBank/DDBJ whole genome shotgun (WGS) entry which is preliminary data.</text>
</comment>
<dbReference type="AlphaFoldDB" id="A0A3M7RF89"/>
<reference evidence="1 2" key="1">
    <citation type="journal article" date="2018" name="Sci. Rep.">
        <title>Genomic signatures of local adaptation to the degree of environmental predictability in rotifers.</title>
        <authorList>
            <person name="Franch-Gras L."/>
            <person name="Hahn C."/>
            <person name="Garcia-Roger E.M."/>
            <person name="Carmona M.J."/>
            <person name="Serra M."/>
            <person name="Gomez A."/>
        </authorList>
    </citation>
    <scope>NUCLEOTIDE SEQUENCE [LARGE SCALE GENOMIC DNA]</scope>
    <source>
        <strain evidence="1">HYR1</strain>
    </source>
</reference>
<dbReference type="EMBL" id="REGN01003535">
    <property type="protein sequence ID" value="RNA22109.1"/>
    <property type="molecule type" value="Genomic_DNA"/>
</dbReference>
<sequence length="73" mass="8477">MCIDLYVTEAIPSVITGTELQRDGASAKILWEHRLYQSKDYFFSKTPIALIFHPFYRIINSQLQSNLFNPILV</sequence>
<keyword evidence="2" id="KW-1185">Reference proteome</keyword>
<evidence type="ECO:0000313" key="1">
    <source>
        <dbReference type="EMBL" id="RNA22109.1"/>
    </source>
</evidence>
<name>A0A3M7RF89_BRAPC</name>
<dbReference type="Proteomes" id="UP000276133">
    <property type="component" value="Unassembled WGS sequence"/>
</dbReference>
<protein>
    <submittedName>
        <fullName evidence="1">Uncharacterized protein</fullName>
    </submittedName>
</protein>